<evidence type="ECO:0000313" key="9">
    <source>
        <dbReference type="Proteomes" id="UP000494206"/>
    </source>
</evidence>
<dbReference type="FunFam" id="3.40.50.300:FF:002853">
    <property type="entry name" value="Protein-tyrosine sulfotransferase"/>
    <property type="match status" value="1"/>
</dbReference>
<keyword evidence="4" id="KW-1015">Disulfide bond</keyword>
<dbReference type="GO" id="GO:0005794">
    <property type="term" value="C:Golgi apparatus"/>
    <property type="evidence" value="ECO:0007669"/>
    <property type="project" value="TreeGrafter"/>
</dbReference>
<evidence type="ECO:0000256" key="1">
    <source>
        <dbReference type="ARBA" id="ARBA00003886"/>
    </source>
</evidence>
<dbReference type="EMBL" id="CADEPM010000003">
    <property type="protein sequence ID" value="CAB3403622.1"/>
    <property type="molecule type" value="Genomic_DNA"/>
</dbReference>
<dbReference type="AlphaFoldDB" id="A0A8S1EVU2"/>
<dbReference type="SUPFAM" id="SSF52540">
    <property type="entry name" value="P-loop containing nucleoside triphosphate hydrolases"/>
    <property type="match status" value="1"/>
</dbReference>
<evidence type="ECO:0000256" key="5">
    <source>
        <dbReference type="ARBA" id="ARBA00023180"/>
    </source>
</evidence>
<dbReference type="Pfam" id="PF13469">
    <property type="entry name" value="Sulfotransfer_3"/>
    <property type="match status" value="1"/>
</dbReference>
<evidence type="ECO:0000256" key="4">
    <source>
        <dbReference type="ARBA" id="ARBA00023157"/>
    </source>
</evidence>
<dbReference type="EC" id="2.8.2.20" evidence="7"/>
<gene>
    <name evidence="8" type="ORF">CBOVIS_LOCUS6069</name>
</gene>
<evidence type="ECO:0000256" key="7">
    <source>
        <dbReference type="RuleBase" id="RU365018"/>
    </source>
</evidence>
<comment type="function">
    <text evidence="1 7">Catalyzes the O-sulfation of tyrosine residues within acidic motifs of polypeptides, using 3'-phosphoadenylyl sulfate (PAPS) as cosubstrate.</text>
</comment>
<dbReference type="GO" id="GO:0008476">
    <property type="term" value="F:protein-tyrosine sulfotransferase activity"/>
    <property type="evidence" value="ECO:0007669"/>
    <property type="project" value="UniProtKB-EC"/>
</dbReference>
<evidence type="ECO:0000256" key="6">
    <source>
        <dbReference type="ARBA" id="ARBA00048460"/>
    </source>
</evidence>
<dbReference type="InterPro" id="IPR027417">
    <property type="entry name" value="P-loop_NTPase"/>
</dbReference>
<keyword evidence="3 7" id="KW-0808">Transferase</keyword>
<evidence type="ECO:0000256" key="2">
    <source>
        <dbReference type="ARBA" id="ARBA00009988"/>
    </source>
</evidence>
<comment type="similarity">
    <text evidence="2 7">Belongs to the protein sulfotransferase family.</text>
</comment>
<reference evidence="8 9" key="1">
    <citation type="submission" date="2020-04" db="EMBL/GenBank/DDBJ databases">
        <authorList>
            <person name="Laetsch R D."/>
            <person name="Stevens L."/>
            <person name="Kumar S."/>
            <person name="Blaxter L. M."/>
        </authorList>
    </citation>
    <scope>NUCLEOTIDE SEQUENCE [LARGE SCALE GENOMIC DNA]</scope>
</reference>
<dbReference type="PANTHER" id="PTHR12788">
    <property type="entry name" value="PROTEIN-TYROSINE SULFOTRANSFERASE 2"/>
    <property type="match status" value="1"/>
</dbReference>
<dbReference type="Gene3D" id="3.40.50.300">
    <property type="entry name" value="P-loop containing nucleotide triphosphate hydrolases"/>
    <property type="match status" value="1"/>
</dbReference>
<comment type="caution">
    <text evidence="8">The sequence shown here is derived from an EMBL/GenBank/DDBJ whole genome shotgun (WGS) entry which is preliminary data.</text>
</comment>
<protein>
    <recommendedName>
        <fullName evidence="7">Protein-tyrosine sulfotransferase</fullName>
        <ecNumber evidence="7">2.8.2.20</ecNumber>
    </recommendedName>
</protein>
<dbReference type="OrthoDB" id="545675at2759"/>
<dbReference type="InterPro" id="IPR026634">
    <property type="entry name" value="TPST-like"/>
</dbReference>
<accession>A0A8S1EVU2</accession>
<dbReference type="PANTHER" id="PTHR12788:SF7">
    <property type="entry name" value="PROTEIN-TYROSINE SULFOTRANSFERASE-RELATED"/>
    <property type="match status" value="1"/>
</dbReference>
<keyword evidence="9" id="KW-1185">Reference proteome</keyword>
<keyword evidence="5" id="KW-0325">Glycoprotein</keyword>
<name>A0A8S1EVU2_9PELO</name>
<evidence type="ECO:0000313" key="8">
    <source>
        <dbReference type="EMBL" id="CAB3403622.1"/>
    </source>
</evidence>
<evidence type="ECO:0000256" key="3">
    <source>
        <dbReference type="ARBA" id="ARBA00022679"/>
    </source>
</evidence>
<comment type="catalytic activity">
    <reaction evidence="6 7">
        <text>L-tyrosyl-[protein] + 3'-phosphoadenylyl sulfate = O-sulfo-L-tyrosine-[protein] + adenosine 3',5'-bisphosphate + H(+)</text>
        <dbReference type="Rhea" id="RHEA:16801"/>
        <dbReference type="Rhea" id="RHEA-COMP:10136"/>
        <dbReference type="Rhea" id="RHEA-COMP:11688"/>
        <dbReference type="ChEBI" id="CHEBI:15378"/>
        <dbReference type="ChEBI" id="CHEBI:46858"/>
        <dbReference type="ChEBI" id="CHEBI:58339"/>
        <dbReference type="ChEBI" id="CHEBI:58343"/>
        <dbReference type="ChEBI" id="CHEBI:65286"/>
        <dbReference type="EC" id="2.8.2.20"/>
    </reaction>
</comment>
<sequence length="322" mass="37392">MMTMMNQKLSENQRLHRELSQLKLATEVIKYDVGDGRKSRRILSNNEEFIFIGGIPRSGTTLMRAMLDAHPDVRCGGETMLLPNFLTWQRGWRLSEWTNNSGITQQVFDDASSAFITEIIGKHGEMAPRLCNKDPYTALWLPTLRRLFPNAKYLLMIRDARAIIHSMIERKVPVAGYNTSNEIQMFRKWNQEIQKMYFQCETSAGLCLKVYYERLIQKPKEEVERICKFLDIPYSDQMLRHQELIGVEVEINDQEFSASQIKNSINSGPLTSWFDCISPDVLNQIGEIAPFLAFLGYNTSSTKPSYDRFTNDDFYNFRNNYS</sequence>
<organism evidence="8 9">
    <name type="scientific">Caenorhabditis bovis</name>
    <dbReference type="NCBI Taxonomy" id="2654633"/>
    <lineage>
        <taxon>Eukaryota</taxon>
        <taxon>Metazoa</taxon>
        <taxon>Ecdysozoa</taxon>
        <taxon>Nematoda</taxon>
        <taxon>Chromadorea</taxon>
        <taxon>Rhabditida</taxon>
        <taxon>Rhabditina</taxon>
        <taxon>Rhabditomorpha</taxon>
        <taxon>Rhabditoidea</taxon>
        <taxon>Rhabditidae</taxon>
        <taxon>Peloderinae</taxon>
        <taxon>Caenorhabditis</taxon>
    </lineage>
</organism>
<proteinExistence type="inferred from homology"/>
<dbReference type="Proteomes" id="UP000494206">
    <property type="component" value="Unassembled WGS sequence"/>
</dbReference>